<evidence type="ECO:0000256" key="6">
    <source>
        <dbReference type="SAM" id="Phobius"/>
    </source>
</evidence>
<keyword evidence="5 6" id="KW-0472">Membrane</keyword>
<evidence type="ECO:0000256" key="7">
    <source>
        <dbReference type="SAM" id="SignalP"/>
    </source>
</evidence>
<accession>A0A9P6CGT5</accession>
<keyword evidence="9" id="KW-1185">Reference proteome</keyword>
<dbReference type="EMBL" id="MU150247">
    <property type="protein sequence ID" value="KAF9465442.1"/>
    <property type="molecule type" value="Genomic_DNA"/>
</dbReference>
<keyword evidence="3 7" id="KW-0732">Signal</keyword>
<dbReference type="Pfam" id="PF09451">
    <property type="entry name" value="ATG27"/>
    <property type="match status" value="1"/>
</dbReference>
<dbReference type="InterPro" id="IPR009011">
    <property type="entry name" value="Man6P_isomerase_rcpt-bd_dom_sf"/>
</dbReference>
<organism evidence="8 9">
    <name type="scientific">Collybia nuda</name>
    <dbReference type="NCBI Taxonomy" id="64659"/>
    <lineage>
        <taxon>Eukaryota</taxon>
        <taxon>Fungi</taxon>
        <taxon>Dikarya</taxon>
        <taxon>Basidiomycota</taxon>
        <taxon>Agaricomycotina</taxon>
        <taxon>Agaricomycetes</taxon>
        <taxon>Agaricomycetidae</taxon>
        <taxon>Agaricales</taxon>
        <taxon>Tricholomatineae</taxon>
        <taxon>Clitocybaceae</taxon>
        <taxon>Collybia</taxon>
    </lineage>
</organism>
<feature type="signal peptide" evidence="7">
    <location>
        <begin position="1"/>
        <end position="16"/>
    </location>
</feature>
<sequence>MHFTLVLLFYVISVSAATFVHEFIDNDLLSGCHFKLGENNYDLCSLILSSDSRMAEDTGFEYEWTGSAAVNRNYTISLGGMGRNRDCPEGTWICLNETLSNFDDTQHETQHEIPKHATVHIPVAGKSRPGSLLVDQGINAVASILGVDNYSATPHLNIFFIGGFWQGKAQYARIDFICDLNGKRGVPFFVEERHDVHIFTWITQHGCPVNHKLPIAEFELESELKDEGRDSVGKLTISFYQALIFSFVVISPMLVALFIVLIRPRSREMLVTYIGVSEGNEKGLYEHTILNTASEGKSRSYGSATPEQNAW</sequence>
<dbReference type="OrthoDB" id="29460at2759"/>
<dbReference type="SUPFAM" id="SSF50911">
    <property type="entry name" value="Mannose 6-phosphate receptor domain"/>
    <property type="match status" value="1"/>
</dbReference>
<keyword evidence="4 6" id="KW-1133">Transmembrane helix</keyword>
<evidence type="ECO:0000256" key="5">
    <source>
        <dbReference type="ARBA" id="ARBA00023136"/>
    </source>
</evidence>
<keyword evidence="2 6" id="KW-0812">Transmembrane</keyword>
<evidence type="ECO:0000256" key="2">
    <source>
        <dbReference type="ARBA" id="ARBA00022692"/>
    </source>
</evidence>
<evidence type="ECO:0000256" key="4">
    <source>
        <dbReference type="ARBA" id="ARBA00022989"/>
    </source>
</evidence>
<protein>
    <recommendedName>
        <fullName evidence="10">Autophagy-related protein 27</fullName>
    </recommendedName>
</protein>
<proteinExistence type="predicted"/>
<comment type="caution">
    <text evidence="8">The sequence shown here is derived from an EMBL/GenBank/DDBJ whole genome shotgun (WGS) entry which is preliminary data.</text>
</comment>
<comment type="subcellular location">
    <subcellularLocation>
        <location evidence="1">Membrane</location>
        <topology evidence="1">Single-pass membrane protein</topology>
    </subcellularLocation>
</comment>
<evidence type="ECO:0000256" key="1">
    <source>
        <dbReference type="ARBA" id="ARBA00004167"/>
    </source>
</evidence>
<evidence type="ECO:0000256" key="3">
    <source>
        <dbReference type="ARBA" id="ARBA00022729"/>
    </source>
</evidence>
<evidence type="ECO:0000313" key="8">
    <source>
        <dbReference type="EMBL" id="KAF9465442.1"/>
    </source>
</evidence>
<feature type="chain" id="PRO_5040357336" description="Autophagy-related protein 27" evidence="7">
    <location>
        <begin position="17"/>
        <end position="311"/>
    </location>
</feature>
<dbReference type="AlphaFoldDB" id="A0A9P6CGT5"/>
<reference evidence="8" key="1">
    <citation type="submission" date="2020-11" db="EMBL/GenBank/DDBJ databases">
        <authorList>
            <consortium name="DOE Joint Genome Institute"/>
            <person name="Ahrendt S."/>
            <person name="Riley R."/>
            <person name="Andreopoulos W."/>
            <person name="Labutti K."/>
            <person name="Pangilinan J."/>
            <person name="Ruiz-Duenas F.J."/>
            <person name="Barrasa J.M."/>
            <person name="Sanchez-Garcia M."/>
            <person name="Camarero S."/>
            <person name="Miyauchi S."/>
            <person name="Serrano A."/>
            <person name="Linde D."/>
            <person name="Babiker R."/>
            <person name="Drula E."/>
            <person name="Ayuso-Fernandez I."/>
            <person name="Pacheco R."/>
            <person name="Padilla G."/>
            <person name="Ferreira P."/>
            <person name="Barriuso J."/>
            <person name="Kellner H."/>
            <person name="Castanera R."/>
            <person name="Alfaro M."/>
            <person name="Ramirez L."/>
            <person name="Pisabarro A.G."/>
            <person name="Kuo A."/>
            <person name="Tritt A."/>
            <person name="Lipzen A."/>
            <person name="He G."/>
            <person name="Yan M."/>
            <person name="Ng V."/>
            <person name="Cullen D."/>
            <person name="Martin F."/>
            <person name="Rosso M.-N."/>
            <person name="Henrissat B."/>
            <person name="Hibbett D."/>
            <person name="Martinez A.T."/>
            <person name="Grigoriev I.V."/>
        </authorList>
    </citation>
    <scope>NUCLEOTIDE SEQUENCE</scope>
    <source>
        <strain evidence="8">CBS 247.69</strain>
    </source>
</reference>
<dbReference type="Gene3D" id="2.70.130.10">
    <property type="entry name" value="Mannose-6-phosphate receptor binding domain"/>
    <property type="match status" value="1"/>
</dbReference>
<dbReference type="Proteomes" id="UP000807353">
    <property type="component" value="Unassembled WGS sequence"/>
</dbReference>
<feature type="transmembrane region" description="Helical" evidence="6">
    <location>
        <begin position="239"/>
        <end position="262"/>
    </location>
</feature>
<dbReference type="InterPro" id="IPR018939">
    <property type="entry name" value="Autophagy-rel_prot_27"/>
</dbReference>
<gene>
    <name evidence="8" type="ORF">BDZ94DRAFT_1320261</name>
</gene>
<evidence type="ECO:0008006" key="10">
    <source>
        <dbReference type="Google" id="ProtNLM"/>
    </source>
</evidence>
<evidence type="ECO:0000313" key="9">
    <source>
        <dbReference type="Proteomes" id="UP000807353"/>
    </source>
</evidence>
<name>A0A9P6CGT5_9AGAR</name>
<dbReference type="GO" id="GO:0016020">
    <property type="term" value="C:membrane"/>
    <property type="evidence" value="ECO:0007669"/>
    <property type="project" value="UniProtKB-SubCell"/>
</dbReference>